<dbReference type="Pfam" id="PF00664">
    <property type="entry name" value="ABC_membrane"/>
    <property type="match status" value="1"/>
</dbReference>
<comment type="subcellular location">
    <subcellularLocation>
        <location evidence="1">Cell membrane</location>
        <topology evidence="1">Multi-pass membrane protein</topology>
    </subcellularLocation>
</comment>
<proteinExistence type="predicted"/>
<dbReference type="SUPFAM" id="SSF52540">
    <property type="entry name" value="P-loop containing nucleoside triphosphate hydrolases"/>
    <property type="match status" value="1"/>
</dbReference>
<evidence type="ECO:0000313" key="10">
    <source>
        <dbReference type="EMBL" id="GGN01397.1"/>
    </source>
</evidence>
<evidence type="ECO:0000256" key="7">
    <source>
        <dbReference type="SAM" id="Phobius"/>
    </source>
</evidence>
<dbReference type="InterPro" id="IPR027417">
    <property type="entry name" value="P-loop_NTPase"/>
</dbReference>
<evidence type="ECO:0000256" key="1">
    <source>
        <dbReference type="ARBA" id="ARBA00004651"/>
    </source>
</evidence>
<dbReference type="GO" id="GO:0005886">
    <property type="term" value="C:plasma membrane"/>
    <property type="evidence" value="ECO:0007669"/>
    <property type="project" value="UniProtKB-SubCell"/>
</dbReference>
<dbReference type="AlphaFoldDB" id="A0A917XAT8"/>
<feature type="transmembrane region" description="Helical" evidence="7">
    <location>
        <begin position="34"/>
        <end position="58"/>
    </location>
</feature>
<dbReference type="Pfam" id="PF00005">
    <property type="entry name" value="ABC_tran"/>
    <property type="match status" value="1"/>
</dbReference>
<dbReference type="InterPro" id="IPR039421">
    <property type="entry name" value="Type_1_exporter"/>
</dbReference>
<feature type="domain" description="ABC transporter" evidence="8">
    <location>
        <begin position="317"/>
        <end position="546"/>
    </location>
</feature>
<dbReference type="EMBL" id="BMML01000004">
    <property type="protein sequence ID" value="GGN01397.1"/>
    <property type="molecule type" value="Genomic_DNA"/>
</dbReference>
<keyword evidence="3" id="KW-0547">Nucleotide-binding</keyword>
<evidence type="ECO:0000256" key="4">
    <source>
        <dbReference type="ARBA" id="ARBA00022840"/>
    </source>
</evidence>
<dbReference type="GO" id="GO:0005524">
    <property type="term" value="F:ATP binding"/>
    <property type="evidence" value="ECO:0007669"/>
    <property type="project" value="UniProtKB-KW"/>
</dbReference>
<keyword evidence="5 7" id="KW-1133">Transmembrane helix</keyword>
<dbReference type="PROSITE" id="PS50929">
    <property type="entry name" value="ABC_TM1F"/>
    <property type="match status" value="1"/>
</dbReference>
<evidence type="ECO:0000259" key="8">
    <source>
        <dbReference type="PROSITE" id="PS50893"/>
    </source>
</evidence>
<accession>A0A917XAT8</accession>
<keyword evidence="6 7" id="KW-0472">Membrane</keyword>
<gene>
    <name evidence="10" type="ORF">GCM10011578_023440</name>
</gene>
<dbReference type="CDD" id="cd07346">
    <property type="entry name" value="ABC_6TM_exporters"/>
    <property type="match status" value="1"/>
</dbReference>
<evidence type="ECO:0000313" key="11">
    <source>
        <dbReference type="Proteomes" id="UP000653411"/>
    </source>
</evidence>
<evidence type="ECO:0000256" key="6">
    <source>
        <dbReference type="ARBA" id="ARBA00023136"/>
    </source>
</evidence>
<name>A0A917XAT8_9ACTN</name>
<dbReference type="Proteomes" id="UP000653411">
    <property type="component" value="Unassembled WGS sequence"/>
</dbReference>
<dbReference type="GO" id="GO:0140359">
    <property type="term" value="F:ABC-type transporter activity"/>
    <property type="evidence" value="ECO:0007669"/>
    <property type="project" value="InterPro"/>
</dbReference>
<organism evidence="10 11">
    <name type="scientific">Streptomyces fuscichromogenes</name>
    <dbReference type="NCBI Taxonomy" id="1324013"/>
    <lineage>
        <taxon>Bacteria</taxon>
        <taxon>Bacillati</taxon>
        <taxon>Actinomycetota</taxon>
        <taxon>Actinomycetes</taxon>
        <taxon>Kitasatosporales</taxon>
        <taxon>Streptomycetaceae</taxon>
        <taxon>Streptomyces</taxon>
    </lineage>
</organism>
<reference evidence="10" key="1">
    <citation type="journal article" date="2014" name="Int. J. Syst. Evol. Microbiol.">
        <title>Complete genome sequence of Corynebacterium casei LMG S-19264T (=DSM 44701T), isolated from a smear-ripened cheese.</title>
        <authorList>
            <consortium name="US DOE Joint Genome Institute (JGI-PGF)"/>
            <person name="Walter F."/>
            <person name="Albersmeier A."/>
            <person name="Kalinowski J."/>
            <person name="Ruckert C."/>
        </authorList>
    </citation>
    <scope>NUCLEOTIDE SEQUENCE</scope>
    <source>
        <strain evidence="10">CGMCC 4.7110</strain>
    </source>
</reference>
<comment type="caution">
    <text evidence="10">The sequence shown here is derived from an EMBL/GenBank/DDBJ whole genome shotgun (WGS) entry which is preliminary data.</text>
</comment>
<dbReference type="Gene3D" id="3.40.50.300">
    <property type="entry name" value="P-loop containing nucleotide triphosphate hydrolases"/>
    <property type="match status" value="1"/>
</dbReference>
<protein>
    <submittedName>
        <fullName evidence="10">HlyB/MsbA family ABC transporter</fullName>
    </submittedName>
</protein>
<evidence type="ECO:0000256" key="2">
    <source>
        <dbReference type="ARBA" id="ARBA00022692"/>
    </source>
</evidence>
<dbReference type="InterPro" id="IPR036640">
    <property type="entry name" value="ABC1_TM_sf"/>
</dbReference>
<dbReference type="GO" id="GO:0016887">
    <property type="term" value="F:ATP hydrolysis activity"/>
    <property type="evidence" value="ECO:0007669"/>
    <property type="project" value="InterPro"/>
</dbReference>
<dbReference type="Gene3D" id="1.20.1560.10">
    <property type="entry name" value="ABC transporter type 1, transmembrane domain"/>
    <property type="match status" value="1"/>
</dbReference>
<feature type="transmembrane region" description="Helical" evidence="7">
    <location>
        <begin position="135"/>
        <end position="154"/>
    </location>
</feature>
<feature type="transmembrane region" description="Helical" evidence="7">
    <location>
        <begin position="254"/>
        <end position="279"/>
    </location>
</feature>
<dbReference type="InterPro" id="IPR011527">
    <property type="entry name" value="ABC1_TM_dom"/>
</dbReference>
<evidence type="ECO:0000259" key="9">
    <source>
        <dbReference type="PROSITE" id="PS50929"/>
    </source>
</evidence>
<keyword evidence="4" id="KW-0067">ATP-binding</keyword>
<dbReference type="SMART" id="SM00382">
    <property type="entry name" value="AAA"/>
    <property type="match status" value="1"/>
</dbReference>
<feature type="domain" description="ABC transmembrane type-1" evidence="9">
    <location>
        <begin position="1"/>
        <end position="280"/>
    </location>
</feature>
<evidence type="ECO:0000256" key="3">
    <source>
        <dbReference type="ARBA" id="ARBA00022741"/>
    </source>
</evidence>
<reference evidence="10" key="2">
    <citation type="submission" date="2020-09" db="EMBL/GenBank/DDBJ databases">
        <authorList>
            <person name="Sun Q."/>
            <person name="Zhou Y."/>
        </authorList>
    </citation>
    <scope>NUCLEOTIDE SEQUENCE</scope>
    <source>
        <strain evidence="10">CGMCC 4.7110</strain>
    </source>
</reference>
<dbReference type="PANTHER" id="PTHR24221">
    <property type="entry name" value="ATP-BINDING CASSETTE SUB-FAMILY B"/>
    <property type="match status" value="1"/>
</dbReference>
<feature type="transmembrane region" description="Helical" evidence="7">
    <location>
        <begin position="215"/>
        <end position="242"/>
    </location>
</feature>
<evidence type="ECO:0000256" key="5">
    <source>
        <dbReference type="ARBA" id="ARBA00022989"/>
    </source>
</evidence>
<keyword evidence="2 7" id="KW-0812">Transmembrane</keyword>
<dbReference type="InterPro" id="IPR003593">
    <property type="entry name" value="AAA+_ATPase"/>
</dbReference>
<sequence>MLQLLRSVFPLVPGFVVRDILNRLSTGGSLTTGFWVLIAILVGAALARVVSLLACVAYDGICEAVGIGLLMRSGFARILAKPGAIRLKHPTGDVVSRLTDDTTTVSSTVVYTLMVAGAAVQALIAIAVMVAVDPLITAVVCVPLVVAGFLINMASKKIKQYHRQGREAAGDVSAFLGDVFNSIQAIQLAGAKPHVLAHFTRLNDIRRRRTVQSRLFTDVFLGAVWNNTTAIGTGLVLVLAAAHLHDGTMRVGDLALFIVYVGWVTDFTSLFSQNLALVIQSGASLQRIEDAVPGAVTGLSEPAPTPAAPPRSALADLRVRGLGYRYPESGRGVTDVSFDIAAGEFVVVTGRVGAGKSTLLRAVLGLLPPTSGQVCWNGQEAGELVPPLAAYTSQVPRLTSDTVRTNVLVGHEADEDEVRRALGTAVFEADLAALEEGLDTMVGPRGTKLSGGQVQRVAAARMLVREPELLVFDDISSALDGGTERELWRRLLDDGERRSCLAVSHRRAAFERADRIVVLKDGAVDAVGTLAELLDSNAEMRHLWAGAADEATAGGDGRTG</sequence>
<dbReference type="InterPro" id="IPR003439">
    <property type="entry name" value="ABC_transporter-like_ATP-bd"/>
</dbReference>
<dbReference type="PANTHER" id="PTHR24221:SF423">
    <property type="entry name" value="ABC TRANSPORTER"/>
    <property type="match status" value="1"/>
</dbReference>
<keyword evidence="11" id="KW-1185">Reference proteome</keyword>
<dbReference type="PROSITE" id="PS50893">
    <property type="entry name" value="ABC_TRANSPORTER_2"/>
    <property type="match status" value="1"/>
</dbReference>
<feature type="transmembrane region" description="Helical" evidence="7">
    <location>
        <begin position="109"/>
        <end position="129"/>
    </location>
</feature>
<dbReference type="SUPFAM" id="SSF90123">
    <property type="entry name" value="ABC transporter transmembrane region"/>
    <property type="match status" value="1"/>
</dbReference>